<proteinExistence type="predicted"/>
<dbReference type="Proteomes" id="UP000027980">
    <property type="component" value="Chromosome"/>
</dbReference>
<dbReference type="RefSeq" id="WP_038558508.1">
    <property type="nucleotide sequence ID" value="NZ_CP008876.1"/>
</dbReference>
<reference evidence="1 3" key="1">
    <citation type="submission" date="2014-07" db="EMBL/GenBank/DDBJ databases">
        <title>Complete genome sequence of a moderately halophilic bacterium Terribacillus aidingensis MP602, isolated from Cryptomeria fortunei in Tianmu mountain in China.</title>
        <authorList>
            <person name="Wang Y."/>
            <person name="Lu P."/>
            <person name="Zhang L."/>
        </authorList>
    </citation>
    <scope>NUCLEOTIDE SEQUENCE [LARGE SCALE GENOMIC DNA]</scope>
    <source>
        <strain evidence="1 3">MP602</strain>
    </source>
</reference>
<accession>A0AAX2EIY0</accession>
<dbReference type="KEGG" id="tap:GZ22_03020"/>
<dbReference type="HOGENOM" id="CLU_199671_0_0_9"/>
<name>A0A075LIH5_9BACI</name>
<evidence type="ECO:0000313" key="4">
    <source>
        <dbReference type="Proteomes" id="UP000199735"/>
    </source>
</evidence>
<dbReference type="EMBL" id="FOCD01000004">
    <property type="protein sequence ID" value="SEN93671.1"/>
    <property type="molecule type" value="Genomic_DNA"/>
</dbReference>
<dbReference type="Proteomes" id="UP000199735">
    <property type="component" value="Unassembled WGS sequence"/>
</dbReference>
<sequence length="72" mass="8353">MPKEKKPAKKRFELGENETIEACLDRIKAEGYLPVRKVEEPIFRETTENGAKKVEPIGRKVIFDTKLLKTEH</sequence>
<dbReference type="InterPro" id="IPR025930">
    <property type="entry name" value="NETI"/>
</dbReference>
<evidence type="ECO:0000313" key="2">
    <source>
        <dbReference type="EMBL" id="SEN93671.1"/>
    </source>
</evidence>
<evidence type="ECO:0000313" key="3">
    <source>
        <dbReference type="Proteomes" id="UP000027980"/>
    </source>
</evidence>
<dbReference type="Pfam" id="PF14044">
    <property type="entry name" value="NETI"/>
    <property type="match status" value="1"/>
</dbReference>
<dbReference type="GeneID" id="34222064"/>
<accession>A0A075LIH5</accession>
<dbReference type="EMBL" id="CP008876">
    <property type="protein sequence ID" value="AIF65717.1"/>
    <property type="molecule type" value="Genomic_DNA"/>
</dbReference>
<protein>
    <submittedName>
        <fullName evidence="2">NETI protein</fullName>
    </submittedName>
</protein>
<evidence type="ECO:0000313" key="1">
    <source>
        <dbReference type="EMBL" id="AIF65717.1"/>
    </source>
</evidence>
<dbReference type="AlphaFoldDB" id="A0A075LIH5"/>
<organism evidence="1 3">
    <name type="scientific">Terribacillus saccharophilus</name>
    <dbReference type="NCBI Taxonomy" id="361277"/>
    <lineage>
        <taxon>Bacteria</taxon>
        <taxon>Bacillati</taxon>
        <taxon>Bacillota</taxon>
        <taxon>Bacilli</taxon>
        <taxon>Bacillales</taxon>
        <taxon>Bacillaceae</taxon>
        <taxon>Terribacillus</taxon>
    </lineage>
</organism>
<reference evidence="2 4" key="2">
    <citation type="submission" date="2016-10" db="EMBL/GenBank/DDBJ databases">
        <authorList>
            <person name="Varghese N."/>
            <person name="Submissions S."/>
        </authorList>
    </citation>
    <scope>NUCLEOTIDE SEQUENCE [LARGE SCALE GENOMIC DNA]</scope>
    <source>
        <strain evidence="2 4">DSM 21619</strain>
    </source>
</reference>
<gene>
    <name evidence="1" type="ORF">GZ22_03020</name>
    <name evidence="2" type="ORF">SAMN04489762_3127</name>
</gene>
<dbReference type="OrthoDB" id="2354098at2"/>